<gene>
    <name evidence="2" type="ORF">EQG66_08550</name>
</gene>
<dbReference type="SUPFAM" id="SSF52091">
    <property type="entry name" value="SpoIIaa-like"/>
    <property type="match status" value="1"/>
</dbReference>
<name>A0A4Q1KGF5_9SPHN</name>
<dbReference type="EMBL" id="SBKP01000007">
    <property type="protein sequence ID" value="RXR28761.1"/>
    <property type="molecule type" value="Genomic_DNA"/>
</dbReference>
<dbReference type="Proteomes" id="UP000290958">
    <property type="component" value="Unassembled WGS sequence"/>
</dbReference>
<keyword evidence="3" id="KW-1185">Reference proteome</keyword>
<dbReference type="Pfam" id="PF13466">
    <property type="entry name" value="STAS_2"/>
    <property type="match status" value="1"/>
</dbReference>
<reference evidence="3" key="1">
    <citation type="submission" date="2019-01" db="EMBL/GenBank/DDBJ databases">
        <title>Cytophagaceae bacterium strain CAR-16.</title>
        <authorList>
            <person name="Chen W.-M."/>
        </authorList>
    </citation>
    <scope>NUCLEOTIDE SEQUENCE [LARGE SCALE GENOMIC DNA]</scope>
    <source>
        <strain evidence="3">CHR27</strain>
    </source>
</reference>
<dbReference type="InterPro" id="IPR036513">
    <property type="entry name" value="STAS_dom_sf"/>
</dbReference>
<organism evidence="2 3">
    <name type="scientific">Sphingobium fluviale</name>
    <dbReference type="NCBI Taxonomy" id="2506423"/>
    <lineage>
        <taxon>Bacteria</taxon>
        <taxon>Pseudomonadati</taxon>
        <taxon>Pseudomonadota</taxon>
        <taxon>Alphaproteobacteria</taxon>
        <taxon>Sphingomonadales</taxon>
        <taxon>Sphingomonadaceae</taxon>
        <taxon>Sphingobium</taxon>
    </lineage>
</organism>
<protein>
    <submittedName>
        <fullName evidence="2">STAS domain-containing protein</fullName>
    </submittedName>
</protein>
<evidence type="ECO:0000259" key="1">
    <source>
        <dbReference type="Pfam" id="PF13466"/>
    </source>
</evidence>
<evidence type="ECO:0000313" key="3">
    <source>
        <dbReference type="Proteomes" id="UP000290958"/>
    </source>
</evidence>
<dbReference type="Gene3D" id="3.30.750.24">
    <property type="entry name" value="STAS domain"/>
    <property type="match status" value="1"/>
</dbReference>
<accession>A0A4Q1KGF5</accession>
<sequence length="97" mass="10123">MSTSMIILPAVIDRTTASALISHLDQALKPGSEAIIVEGRDVTRIGQSGLQLMLSAQQTAVARGISMTVHASPAMFGAAQIAGLTSAFNWMGHSDDQ</sequence>
<evidence type="ECO:0000313" key="2">
    <source>
        <dbReference type="EMBL" id="RXR28761.1"/>
    </source>
</evidence>
<proteinExistence type="predicted"/>
<feature type="domain" description="MlaB-like STAS" evidence="1">
    <location>
        <begin position="8"/>
        <end position="84"/>
    </location>
</feature>
<dbReference type="InterPro" id="IPR058548">
    <property type="entry name" value="MlaB-like_STAS"/>
</dbReference>
<comment type="caution">
    <text evidence="2">The sequence shown here is derived from an EMBL/GenBank/DDBJ whole genome shotgun (WGS) entry which is preliminary data.</text>
</comment>
<dbReference type="AlphaFoldDB" id="A0A4Q1KGF5"/>